<dbReference type="GO" id="GO:0000155">
    <property type="term" value="F:phosphorelay sensor kinase activity"/>
    <property type="evidence" value="ECO:0007669"/>
    <property type="project" value="InterPro"/>
</dbReference>
<protein>
    <recommendedName>
        <fullName evidence="3">histidine kinase</fullName>
        <ecNumber evidence="3">2.7.13.3</ecNumber>
    </recommendedName>
</protein>
<dbReference type="SMART" id="SM00388">
    <property type="entry name" value="HisKA"/>
    <property type="match status" value="1"/>
</dbReference>
<feature type="transmembrane region" description="Helical" evidence="8">
    <location>
        <begin position="97"/>
        <end position="122"/>
    </location>
</feature>
<comment type="subcellular location">
    <subcellularLocation>
        <location evidence="2">Cell membrane</location>
    </subcellularLocation>
</comment>
<dbReference type="Proteomes" id="UP000272015">
    <property type="component" value="Unassembled WGS sequence"/>
</dbReference>
<dbReference type="PRINTS" id="PR00344">
    <property type="entry name" value="BCTRLSENSOR"/>
</dbReference>
<evidence type="ECO:0000256" key="3">
    <source>
        <dbReference type="ARBA" id="ARBA00012438"/>
    </source>
</evidence>
<dbReference type="PANTHER" id="PTHR43711:SF1">
    <property type="entry name" value="HISTIDINE KINASE 1"/>
    <property type="match status" value="1"/>
</dbReference>
<keyword evidence="11" id="KW-1185">Reference proteome</keyword>
<dbReference type="SUPFAM" id="SSF55874">
    <property type="entry name" value="ATPase domain of HSP90 chaperone/DNA topoisomerase II/histidine kinase"/>
    <property type="match status" value="1"/>
</dbReference>
<evidence type="ECO:0000259" key="9">
    <source>
        <dbReference type="PROSITE" id="PS50109"/>
    </source>
</evidence>
<dbReference type="CDD" id="cd00082">
    <property type="entry name" value="HisKA"/>
    <property type="match status" value="1"/>
</dbReference>
<feature type="transmembrane region" description="Helical" evidence="8">
    <location>
        <begin position="40"/>
        <end position="60"/>
    </location>
</feature>
<dbReference type="InterPro" id="IPR003661">
    <property type="entry name" value="HisK_dim/P_dom"/>
</dbReference>
<dbReference type="InterPro" id="IPR050736">
    <property type="entry name" value="Sensor_HK_Regulatory"/>
</dbReference>
<dbReference type="EMBL" id="QZVS01000069">
    <property type="protein sequence ID" value="RJT89737.1"/>
    <property type="molecule type" value="Genomic_DNA"/>
</dbReference>
<dbReference type="PROSITE" id="PS50109">
    <property type="entry name" value="HIS_KIN"/>
    <property type="match status" value="1"/>
</dbReference>
<keyword evidence="8" id="KW-0812">Transmembrane</keyword>
<evidence type="ECO:0000256" key="4">
    <source>
        <dbReference type="ARBA" id="ARBA00022553"/>
    </source>
</evidence>
<dbReference type="InterPro" id="IPR005467">
    <property type="entry name" value="His_kinase_dom"/>
</dbReference>
<dbReference type="RefSeq" id="WP_119973059.1">
    <property type="nucleotide sequence ID" value="NZ_JBHSQA010000015.1"/>
</dbReference>
<dbReference type="Gene3D" id="1.10.287.130">
    <property type="match status" value="1"/>
</dbReference>
<feature type="domain" description="Histidine kinase" evidence="9">
    <location>
        <begin position="193"/>
        <end position="413"/>
    </location>
</feature>
<evidence type="ECO:0000256" key="8">
    <source>
        <dbReference type="SAM" id="Phobius"/>
    </source>
</evidence>
<dbReference type="InterPro" id="IPR036097">
    <property type="entry name" value="HisK_dim/P_sf"/>
</dbReference>
<organism evidence="10 11">
    <name type="scientific">Cryobacterium melibiosiphilum</name>
    <dbReference type="NCBI Taxonomy" id="995039"/>
    <lineage>
        <taxon>Bacteria</taxon>
        <taxon>Bacillati</taxon>
        <taxon>Actinomycetota</taxon>
        <taxon>Actinomycetes</taxon>
        <taxon>Micrococcales</taxon>
        <taxon>Microbacteriaceae</taxon>
        <taxon>Cryobacterium</taxon>
    </lineage>
</organism>
<dbReference type="AlphaFoldDB" id="A0A3A5MHW2"/>
<dbReference type="InterPro" id="IPR004358">
    <property type="entry name" value="Sig_transdc_His_kin-like_C"/>
</dbReference>
<dbReference type="PANTHER" id="PTHR43711">
    <property type="entry name" value="TWO-COMPONENT HISTIDINE KINASE"/>
    <property type="match status" value="1"/>
</dbReference>
<dbReference type="Pfam" id="PF00512">
    <property type="entry name" value="HisKA"/>
    <property type="match status" value="1"/>
</dbReference>
<comment type="catalytic activity">
    <reaction evidence="1">
        <text>ATP + protein L-histidine = ADP + protein N-phospho-L-histidine.</text>
        <dbReference type="EC" id="2.7.13.3"/>
    </reaction>
</comment>
<evidence type="ECO:0000313" key="11">
    <source>
        <dbReference type="Proteomes" id="UP000272015"/>
    </source>
</evidence>
<evidence type="ECO:0000313" key="10">
    <source>
        <dbReference type="EMBL" id="RJT89737.1"/>
    </source>
</evidence>
<keyword evidence="8" id="KW-0472">Membrane</keyword>
<feature type="transmembrane region" description="Helical" evidence="8">
    <location>
        <begin position="12"/>
        <end position="34"/>
    </location>
</feature>
<keyword evidence="6 10" id="KW-0418">Kinase</keyword>
<dbReference type="InterPro" id="IPR003594">
    <property type="entry name" value="HATPase_dom"/>
</dbReference>
<dbReference type="OrthoDB" id="9757990at2"/>
<evidence type="ECO:0000256" key="6">
    <source>
        <dbReference type="ARBA" id="ARBA00022777"/>
    </source>
</evidence>
<dbReference type="SUPFAM" id="SSF47384">
    <property type="entry name" value="Homodimeric domain of signal transducing histidine kinase"/>
    <property type="match status" value="1"/>
</dbReference>
<gene>
    <name evidence="10" type="ORF">D6T64_05815</name>
</gene>
<keyword evidence="8" id="KW-1133">Transmembrane helix</keyword>
<dbReference type="EC" id="2.7.13.3" evidence="3"/>
<dbReference type="SMART" id="SM00387">
    <property type="entry name" value="HATPase_c"/>
    <property type="match status" value="1"/>
</dbReference>
<feature type="transmembrane region" description="Helical" evidence="8">
    <location>
        <begin position="142"/>
        <end position="161"/>
    </location>
</feature>
<dbReference type="Gene3D" id="3.30.565.10">
    <property type="entry name" value="Histidine kinase-like ATPase, C-terminal domain"/>
    <property type="match status" value="1"/>
</dbReference>
<reference evidence="10 11" key="1">
    <citation type="submission" date="2018-09" db="EMBL/GenBank/DDBJ databases">
        <title>Novel species of Cryobacterium.</title>
        <authorList>
            <person name="Liu Q."/>
            <person name="Xin Y.-H."/>
        </authorList>
    </citation>
    <scope>NUCLEOTIDE SEQUENCE [LARGE SCALE GENOMIC DNA]</scope>
    <source>
        <strain evidence="10 11">Hh39</strain>
    </source>
</reference>
<sequence>MVRRYEGYARSLLEFQVVVFAALLVVGTALLVGGPNTLNPVLYISGAGLIGLVTVVTVLWRKTAWLQSFSLALPLLDIVGIRLTVVADQAAMSGGALLLILPIIWIAYSFGPVGFAVCLALVAVTSPQSFFANYVDFDSADFARLIAFPLILVVLAGAAGISGARIRRKRVELAAQTELTEQAVRQRDRLIEAVTHELRTPLTSILGNAELVLEDSGQMPLVQQRAAVIVRNAEQMEAMFADLLMARSTAVREPPLEYAATDLRRLVAECRETRLVSADVRGITISVSEPMPGVPSPFAEVDANRVRQVVDNLLSNAIKYNRVGGTVTVSVTSDADTVTLAVADSGGGIADEDRSRVFEAYYRTPSARTSDQAGTGLGLGISRHIARRHGGDLRLTRSSPAGSRFELTLPVGRRGL</sequence>
<proteinExistence type="predicted"/>
<evidence type="ECO:0000256" key="7">
    <source>
        <dbReference type="ARBA" id="ARBA00023012"/>
    </source>
</evidence>
<dbReference type="InterPro" id="IPR036890">
    <property type="entry name" value="HATPase_C_sf"/>
</dbReference>
<comment type="caution">
    <text evidence="10">The sequence shown here is derived from an EMBL/GenBank/DDBJ whole genome shotgun (WGS) entry which is preliminary data.</text>
</comment>
<accession>A0A3A5MHW2</accession>
<evidence type="ECO:0000256" key="2">
    <source>
        <dbReference type="ARBA" id="ARBA00004236"/>
    </source>
</evidence>
<evidence type="ECO:0000256" key="1">
    <source>
        <dbReference type="ARBA" id="ARBA00000085"/>
    </source>
</evidence>
<keyword evidence="7" id="KW-0902">Two-component regulatory system</keyword>
<dbReference type="Pfam" id="PF02518">
    <property type="entry name" value="HATPase_c"/>
    <property type="match status" value="1"/>
</dbReference>
<dbReference type="FunFam" id="3.30.565.10:FF:000006">
    <property type="entry name" value="Sensor histidine kinase WalK"/>
    <property type="match status" value="1"/>
</dbReference>
<evidence type="ECO:0000256" key="5">
    <source>
        <dbReference type="ARBA" id="ARBA00022679"/>
    </source>
</evidence>
<keyword evidence="5" id="KW-0808">Transferase</keyword>
<keyword evidence="4" id="KW-0597">Phosphoprotein</keyword>
<name>A0A3A5MHW2_9MICO</name>
<dbReference type="GO" id="GO:0005886">
    <property type="term" value="C:plasma membrane"/>
    <property type="evidence" value="ECO:0007669"/>
    <property type="project" value="UniProtKB-SubCell"/>
</dbReference>
<dbReference type="CDD" id="cd00075">
    <property type="entry name" value="HATPase"/>
    <property type="match status" value="1"/>
</dbReference>